<organism evidence="12 13">
    <name type="scientific">Aliikangiella coralliicola</name>
    <dbReference type="NCBI Taxonomy" id="2592383"/>
    <lineage>
        <taxon>Bacteria</taxon>
        <taxon>Pseudomonadati</taxon>
        <taxon>Pseudomonadota</taxon>
        <taxon>Gammaproteobacteria</taxon>
        <taxon>Oceanospirillales</taxon>
        <taxon>Pleioneaceae</taxon>
        <taxon>Aliikangiella</taxon>
    </lineage>
</organism>
<comment type="caution">
    <text evidence="12">The sequence shown here is derived from an EMBL/GenBank/DDBJ whole genome shotgun (WGS) entry which is preliminary data.</text>
</comment>
<evidence type="ECO:0000256" key="9">
    <source>
        <dbReference type="SAM" id="MobiDB-lite"/>
    </source>
</evidence>
<dbReference type="GO" id="GO:0004177">
    <property type="term" value="F:aminopeptidase activity"/>
    <property type="evidence" value="ECO:0007669"/>
    <property type="project" value="UniProtKB-KW"/>
</dbReference>
<feature type="domain" description="Peptidase C-terminal archaeal/bacterial" evidence="10">
    <location>
        <begin position="450"/>
        <end position="515"/>
    </location>
</feature>
<evidence type="ECO:0000256" key="6">
    <source>
        <dbReference type="ARBA" id="ARBA00022833"/>
    </source>
</evidence>
<dbReference type="Pfam" id="PF04151">
    <property type="entry name" value="PPC"/>
    <property type="match status" value="2"/>
</dbReference>
<dbReference type="Proteomes" id="UP000315439">
    <property type="component" value="Unassembled WGS sequence"/>
</dbReference>
<dbReference type="GO" id="GO:0008235">
    <property type="term" value="F:metalloexopeptidase activity"/>
    <property type="evidence" value="ECO:0007669"/>
    <property type="project" value="InterPro"/>
</dbReference>
<dbReference type="EMBL" id="VIKS01000001">
    <property type="protein sequence ID" value="TQV89735.1"/>
    <property type="molecule type" value="Genomic_DNA"/>
</dbReference>
<sequence length="639" mass="68401">MKHLFVTFITIGSVVFLSTANGKNETQTLNSSTVSEHSIQPAEKAWISIGSDAASLINKQPESRINLQYANVHNTSDDSIVVAQIPVSQIDQLSELMHHEFNRCGGFFFHESFEQAQAFVASSAQLQPAVAVNYTIDNPQGVNALTSELSQSNLSSTVNALSNYHNRYYTQQTGTDAANWIKNTWSNIGNSRSDISVELYNHSWQQPSVIATITGTTNPNEIVVIGGHLDSINQSNPSGGRAPGADDNASGISVLTETLRAIVASGFKPQKTIKLMGYAAEEVGLRGSNAIAQSFKSNGQNVIGVVQFDMTGKKGTANKDIVFMTDYTNNGQNQFMAQLIDTYISGVSYGFDQCGYACSDHASWHNQGFAASMPFESAMNDSNRQIHTSNDTSFDPSHGIKFAKLSVAYVAELAKGSTDGNPPPPPPGDNVLENGVAKTNLSASTGNDLTFTMDVPTGATDVKFEITGGSGDADLYVKFASAPTDSSYDCRPYKNGNSETCTGNQTGGTYYVRVKAYNTFSGVSLTGSFTDGGNPPGNDPIDKTINNISVNRAQWQHYTQALSAGYSKMTVTISGGSGDADLYVRHGAQSTLSQYDCRPYKNGNSEVCTFNSPAAGTWYIDLYGYSSVSGVTLSIKATP</sequence>
<keyword evidence="6 7" id="KW-0862">Zinc</keyword>
<feature type="binding site" evidence="7">
    <location>
        <position position="247"/>
    </location>
    <ligand>
        <name>Zn(2+)</name>
        <dbReference type="ChEBI" id="CHEBI:29105"/>
        <label>1</label>
    </ligand>
</feature>
<accession>A0A545UJU0</accession>
<dbReference type="PIRSF" id="PIRSF036685">
    <property type="entry name" value="BacLeuNPeptidase"/>
    <property type="match status" value="1"/>
</dbReference>
<dbReference type="Gene3D" id="2.60.120.380">
    <property type="match status" value="2"/>
</dbReference>
<dbReference type="AlphaFoldDB" id="A0A545UJU0"/>
<dbReference type="GO" id="GO:0006508">
    <property type="term" value="P:proteolysis"/>
    <property type="evidence" value="ECO:0007669"/>
    <property type="project" value="UniProtKB-KW"/>
</dbReference>
<feature type="binding site" evidence="7">
    <location>
        <position position="228"/>
    </location>
    <ligand>
        <name>Zn(2+)</name>
        <dbReference type="ChEBI" id="CHEBI:29105"/>
        <label>1</label>
    </ligand>
</feature>
<evidence type="ECO:0000259" key="10">
    <source>
        <dbReference type="Pfam" id="PF04151"/>
    </source>
</evidence>
<dbReference type="OrthoDB" id="9789219at2"/>
<dbReference type="InterPro" id="IPR012189">
    <property type="entry name" value="Pept_M28E_Ap1"/>
</dbReference>
<evidence type="ECO:0000256" key="3">
    <source>
        <dbReference type="ARBA" id="ARBA00022723"/>
    </source>
</evidence>
<dbReference type="SUPFAM" id="SSF53187">
    <property type="entry name" value="Zn-dependent exopeptidases"/>
    <property type="match status" value="1"/>
</dbReference>
<dbReference type="Pfam" id="PF04389">
    <property type="entry name" value="Peptidase_M28"/>
    <property type="match status" value="1"/>
</dbReference>
<dbReference type="GO" id="GO:0046872">
    <property type="term" value="F:metal ion binding"/>
    <property type="evidence" value="ECO:0007669"/>
    <property type="project" value="UniProtKB-KW"/>
</dbReference>
<keyword evidence="13" id="KW-1185">Reference proteome</keyword>
<evidence type="ECO:0000313" key="12">
    <source>
        <dbReference type="EMBL" id="TQV89735.1"/>
    </source>
</evidence>
<dbReference type="InterPro" id="IPR007484">
    <property type="entry name" value="Peptidase_M28"/>
</dbReference>
<gene>
    <name evidence="12" type="ORF">FLL46_02315</name>
</gene>
<feature type="binding site" evidence="7">
    <location>
        <position position="309"/>
    </location>
    <ligand>
        <name>Zn(2+)</name>
        <dbReference type="ChEBI" id="CHEBI:29105"/>
        <label>1</label>
    </ligand>
</feature>
<feature type="binding site" evidence="7">
    <location>
        <position position="387"/>
    </location>
    <ligand>
        <name>Zn(2+)</name>
        <dbReference type="ChEBI" id="CHEBI:29105"/>
        <label>2</label>
        <note>catalytic</note>
    </ligand>
</feature>
<evidence type="ECO:0000256" key="1">
    <source>
        <dbReference type="ARBA" id="ARBA00022438"/>
    </source>
</evidence>
<feature type="disulfide bond" evidence="8">
    <location>
        <begin position="354"/>
        <end position="358"/>
    </location>
</feature>
<dbReference type="InterPro" id="IPR007280">
    <property type="entry name" value="Peptidase_C_arc/bac"/>
</dbReference>
<keyword evidence="4" id="KW-0732">Signal</keyword>
<dbReference type="PANTHER" id="PTHR12147">
    <property type="entry name" value="METALLOPEPTIDASE M28 FAMILY MEMBER"/>
    <property type="match status" value="1"/>
</dbReference>
<evidence type="ECO:0000256" key="7">
    <source>
        <dbReference type="PIRSR" id="PIRSR036685-1"/>
    </source>
</evidence>
<evidence type="ECO:0000256" key="2">
    <source>
        <dbReference type="ARBA" id="ARBA00022670"/>
    </source>
</evidence>
<protein>
    <submittedName>
        <fullName evidence="12">M20/M25/M40 family metallo-hydrolase</fullName>
    </submittedName>
</protein>
<name>A0A545UJU0_9GAMM</name>
<evidence type="ECO:0000256" key="4">
    <source>
        <dbReference type="ARBA" id="ARBA00022729"/>
    </source>
</evidence>
<comment type="cofactor">
    <cofactor evidence="7">
        <name>Zn(2+)</name>
        <dbReference type="ChEBI" id="CHEBI:29105"/>
    </cofactor>
    <text evidence="7">Binds 2 Zn(2+) ions per subunit.</text>
</comment>
<feature type="domain" description="Peptidase C-terminal archaeal/bacterial" evidence="10">
    <location>
        <begin position="558"/>
        <end position="624"/>
    </location>
</feature>
<keyword evidence="3 7" id="KW-0479">Metal-binding</keyword>
<keyword evidence="2" id="KW-0645">Protease</keyword>
<feature type="binding site" evidence="7">
    <location>
        <position position="282"/>
    </location>
    <ligand>
        <name>Zn(2+)</name>
        <dbReference type="ChEBI" id="CHEBI:29105"/>
        <label>2</label>
        <note>catalytic</note>
    </ligand>
</feature>
<feature type="domain" description="Peptidase M28" evidence="11">
    <location>
        <begin position="209"/>
        <end position="393"/>
    </location>
</feature>
<evidence type="ECO:0000313" key="13">
    <source>
        <dbReference type="Proteomes" id="UP000315439"/>
    </source>
</evidence>
<dbReference type="PANTHER" id="PTHR12147:SF56">
    <property type="entry name" value="AMINOPEPTIDASE YDR415C-RELATED"/>
    <property type="match status" value="1"/>
</dbReference>
<proteinExistence type="predicted"/>
<evidence type="ECO:0000256" key="8">
    <source>
        <dbReference type="PIRSR" id="PIRSR036685-2"/>
    </source>
</evidence>
<keyword evidence="5 12" id="KW-0378">Hydrolase</keyword>
<reference evidence="12 13" key="1">
    <citation type="submission" date="2019-07" db="EMBL/GenBank/DDBJ databases">
        <title>Draft genome for Aliikangiella sp. M105.</title>
        <authorList>
            <person name="Wang G."/>
        </authorList>
    </citation>
    <scope>NUCLEOTIDE SEQUENCE [LARGE SCALE GENOMIC DNA]</scope>
    <source>
        <strain evidence="12 13">M105</strain>
    </source>
</reference>
<keyword evidence="1" id="KW-0031">Aminopeptidase</keyword>
<dbReference type="CDD" id="cd03879">
    <property type="entry name" value="M28_AAP"/>
    <property type="match status" value="1"/>
</dbReference>
<feature type="region of interest" description="Disordered" evidence="9">
    <location>
        <begin position="415"/>
        <end position="434"/>
    </location>
</feature>
<evidence type="ECO:0000259" key="11">
    <source>
        <dbReference type="Pfam" id="PF04389"/>
    </source>
</evidence>
<dbReference type="RefSeq" id="WP_142891799.1">
    <property type="nucleotide sequence ID" value="NZ_ML660160.1"/>
</dbReference>
<evidence type="ECO:0000256" key="5">
    <source>
        <dbReference type="ARBA" id="ARBA00022801"/>
    </source>
</evidence>
<dbReference type="Gene3D" id="3.40.630.10">
    <property type="entry name" value="Zn peptidases"/>
    <property type="match status" value="1"/>
</dbReference>
<dbReference type="InterPro" id="IPR045175">
    <property type="entry name" value="M28_fam"/>
</dbReference>
<keyword evidence="8" id="KW-1015">Disulfide bond</keyword>